<dbReference type="Pfam" id="PF13563">
    <property type="entry name" value="2_5_RNA_ligase2"/>
    <property type="match status" value="1"/>
</dbReference>
<dbReference type="Gene3D" id="3.90.1140.10">
    <property type="entry name" value="Cyclic phosphodiesterase"/>
    <property type="match status" value="1"/>
</dbReference>
<reference evidence="3" key="1">
    <citation type="submission" date="2018-01" db="EMBL/GenBank/DDBJ databases">
        <authorList>
            <person name="Peeters C."/>
        </authorList>
    </citation>
    <scope>NUCLEOTIDE SEQUENCE [LARGE SCALE GENOMIC DNA]</scope>
</reference>
<keyword evidence="3" id="KW-1185">Reference proteome</keyword>
<keyword evidence="1" id="KW-0732">Signal</keyword>
<dbReference type="EMBL" id="OGTP01000004">
    <property type="protein sequence ID" value="SPB14434.1"/>
    <property type="molecule type" value="Genomic_DNA"/>
</dbReference>
<evidence type="ECO:0000313" key="2">
    <source>
        <dbReference type="EMBL" id="SPB14434.1"/>
    </source>
</evidence>
<feature type="chain" id="PRO_5015694371" description="2'-5' RNA ligase" evidence="1">
    <location>
        <begin position="23"/>
        <end position="241"/>
    </location>
</feature>
<sequence>MSLFRKILVAFIFVVASCAAYAQSQKGEMAIPSTAIDILLDPDAIMLGHAKAANERLRKVYPKGFALDESHKPHITCLQRFVKTADLEKVYEAIDQVLADEKPATWKLKARGYYFIPFNDLGLAGIVIEPTDDLIRFQRKLIDAVEPFTVNAGTKAAFVTTREDPEINQPTIDYVKSFVPDASGEKFNPHVTIGLASQAYLKQMLDEKFDAFTFSPAGVSVYQLGNLGTAQKKLKSWELKR</sequence>
<dbReference type="Proteomes" id="UP000238169">
    <property type="component" value="Unassembled WGS sequence"/>
</dbReference>
<protein>
    <recommendedName>
        <fullName evidence="4">2'-5' RNA ligase</fullName>
    </recommendedName>
</protein>
<dbReference type="AlphaFoldDB" id="A0A2U3I2R9"/>
<gene>
    <name evidence="2" type="ORF">NOV72_01676</name>
</gene>
<evidence type="ECO:0000256" key="1">
    <source>
        <dbReference type="SAM" id="SignalP"/>
    </source>
</evidence>
<dbReference type="RefSeq" id="WP_181290923.1">
    <property type="nucleotide sequence ID" value="NZ_OGTP01000004.1"/>
</dbReference>
<evidence type="ECO:0000313" key="3">
    <source>
        <dbReference type="Proteomes" id="UP000238169"/>
    </source>
</evidence>
<proteinExistence type="predicted"/>
<accession>A0A2U3I2R9</accession>
<dbReference type="PROSITE" id="PS51257">
    <property type="entry name" value="PROKAR_LIPOPROTEIN"/>
    <property type="match status" value="1"/>
</dbReference>
<organism evidence="2 3">
    <name type="scientific">Caballeronia novacaledonica</name>
    <dbReference type="NCBI Taxonomy" id="1544861"/>
    <lineage>
        <taxon>Bacteria</taxon>
        <taxon>Pseudomonadati</taxon>
        <taxon>Pseudomonadota</taxon>
        <taxon>Betaproteobacteria</taxon>
        <taxon>Burkholderiales</taxon>
        <taxon>Burkholderiaceae</taxon>
        <taxon>Caballeronia</taxon>
    </lineage>
</organism>
<dbReference type="SUPFAM" id="SSF55144">
    <property type="entry name" value="LigT-like"/>
    <property type="match status" value="1"/>
</dbReference>
<name>A0A2U3I2R9_9BURK</name>
<dbReference type="InterPro" id="IPR009097">
    <property type="entry name" value="Cyclic_Pdiesterase"/>
</dbReference>
<feature type="signal peptide" evidence="1">
    <location>
        <begin position="1"/>
        <end position="22"/>
    </location>
</feature>
<evidence type="ECO:0008006" key="4">
    <source>
        <dbReference type="Google" id="ProtNLM"/>
    </source>
</evidence>